<dbReference type="Pfam" id="PF12697">
    <property type="entry name" value="Abhydrolase_6"/>
    <property type="match status" value="1"/>
</dbReference>
<dbReference type="SUPFAM" id="SSF53474">
    <property type="entry name" value="alpha/beta-Hydrolases"/>
    <property type="match status" value="1"/>
</dbReference>
<dbReference type="RefSeq" id="WP_089882058.1">
    <property type="nucleotide sequence ID" value="NZ_FNPF01000005.1"/>
</dbReference>
<dbReference type="STRING" id="321339.SAMN05444340_10563"/>
<dbReference type="Gene3D" id="3.40.50.1820">
    <property type="entry name" value="alpha/beta hydrolase"/>
    <property type="match status" value="1"/>
</dbReference>
<dbReference type="EMBL" id="FNPF01000005">
    <property type="protein sequence ID" value="SDY26958.1"/>
    <property type="molecule type" value="Genomic_DNA"/>
</dbReference>
<dbReference type="AlphaFoldDB" id="A0A1H3IIQ1"/>
<gene>
    <name evidence="2" type="ORF">SAMN05444340_10563</name>
</gene>
<protein>
    <submittedName>
        <fullName evidence="2">Pimeloyl-ACP methyl ester carboxylesterase</fullName>
    </submittedName>
</protein>
<dbReference type="PANTHER" id="PTHR43194:SF2">
    <property type="entry name" value="PEROXISOMAL MEMBRANE PROTEIN LPX1"/>
    <property type="match status" value="1"/>
</dbReference>
<accession>A0A1H3IIQ1</accession>
<reference evidence="2 3" key="1">
    <citation type="submission" date="2016-10" db="EMBL/GenBank/DDBJ databases">
        <authorList>
            <person name="de Groot N.N."/>
        </authorList>
    </citation>
    <scope>NUCLEOTIDE SEQUENCE [LARGE SCALE GENOMIC DNA]</scope>
    <source>
        <strain evidence="2 3">DSM 26880</strain>
    </source>
</reference>
<evidence type="ECO:0000259" key="1">
    <source>
        <dbReference type="Pfam" id="PF12697"/>
    </source>
</evidence>
<dbReference type="InterPro" id="IPR000073">
    <property type="entry name" value="AB_hydrolase_1"/>
</dbReference>
<organism evidence="2 3">
    <name type="scientific">Citreimonas salinaria</name>
    <dbReference type="NCBI Taxonomy" id="321339"/>
    <lineage>
        <taxon>Bacteria</taxon>
        <taxon>Pseudomonadati</taxon>
        <taxon>Pseudomonadota</taxon>
        <taxon>Alphaproteobacteria</taxon>
        <taxon>Rhodobacterales</taxon>
        <taxon>Roseobacteraceae</taxon>
        <taxon>Citreimonas</taxon>
    </lineage>
</organism>
<sequence length="326" mass="34440">MNTWTLVAAVLLLALAGCGVIVERSADRAVARAEERWPPVGQFTQVDDSRVHYVQRGTGPDVVLIHGAGGNLRDMTFSLVPRLVERGFRVTAFDRPGLGYTDRIDESYAGAMNTRAESPQQQAALLAQAARQIGVEDPVVVGHSFGGSVAMAWALDHDAAAVVSLAGAIMPWPGDIATSYKLLGSRLGGATLAPLAAALIDPMQTADRVEPIFAPNPMPEGYLAHIGPGLSLRPGQLRANARQVQALKGHLRDMSPRYAGLSLPVELVHGAEDDTVGLDIHSVAAAEILPDANLTVLEGVGHMPHHAREGAVVEAIVRAAERAGLR</sequence>
<dbReference type="Proteomes" id="UP000199286">
    <property type="component" value="Unassembled WGS sequence"/>
</dbReference>
<feature type="domain" description="AB hydrolase-1" evidence="1">
    <location>
        <begin position="62"/>
        <end position="315"/>
    </location>
</feature>
<dbReference type="InterPro" id="IPR029058">
    <property type="entry name" value="AB_hydrolase_fold"/>
</dbReference>
<dbReference type="InterPro" id="IPR050228">
    <property type="entry name" value="Carboxylesterase_BioH"/>
</dbReference>
<evidence type="ECO:0000313" key="2">
    <source>
        <dbReference type="EMBL" id="SDY26958.1"/>
    </source>
</evidence>
<proteinExistence type="predicted"/>
<evidence type="ECO:0000313" key="3">
    <source>
        <dbReference type="Proteomes" id="UP000199286"/>
    </source>
</evidence>
<name>A0A1H3IIQ1_9RHOB</name>
<dbReference type="OrthoDB" id="9815441at2"/>
<keyword evidence="3" id="KW-1185">Reference proteome</keyword>
<dbReference type="PANTHER" id="PTHR43194">
    <property type="entry name" value="HYDROLASE ALPHA/BETA FOLD FAMILY"/>
    <property type="match status" value="1"/>
</dbReference>
<dbReference type="PRINTS" id="PR00111">
    <property type="entry name" value="ABHYDROLASE"/>
</dbReference>